<dbReference type="RefSeq" id="XP_066802162.1">
    <property type="nucleotide sequence ID" value="XM_066947748.1"/>
</dbReference>
<feature type="compositionally biased region" description="Low complexity" evidence="1">
    <location>
        <begin position="44"/>
        <end position="57"/>
    </location>
</feature>
<feature type="compositionally biased region" description="Polar residues" evidence="1">
    <location>
        <begin position="658"/>
        <end position="668"/>
    </location>
</feature>
<name>A0AAW0YKR1_9TREE</name>
<sequence length="959" mass="103984">MPVPTAAHATLPLHRIRFYDHTPSPITALAFAPLPLPPPRDPSSSKGKAKGTTSGDGQNDEFGVLIVARDNGEVEIWQYVKDGEGNMSGNWVLEKTLPPTLTHPTISLMALVIRDPLNFHRKPYSVPKVEDLRLFTAGSDSGDLIERCLLSGRVLQTYAIPSPPLWSLSVSPTHDLLCLATTSPLLHFLSIPQPTYFTPSPALSPPPSHLLRSDTLPSRTRTVSVAWGVPKVERVMDSQDEWEWRNTYIITGNSDSSFRKWEIPPPLNPSRSGLNRVVLKARSVVEKVGKPGRGGKKSATGMQKATIVWGVGVLPDNNIVTSDSLGNVTFWDGASLAQKQNFRAHKADGMCMTIGPNGRSVFTSGPDQRVCQFVYVPSTSGAGPQWALTATKRLHSHDVKALAIFPPYVPLPSAHPLAIPSINASYAPVLASGGWDMSISLTSAGNPDLLSDKLRNVLAKPKGAMKAVFEESYSRKYGYLSGSRGNGKLEMATKARLVLGRKERSVGIWRVLEDEQGWEKALEMELRLRTSIISSTISSDGRWLAVSDLYETKLFHLSSLSESNTLHPTRVRDFLPSLHESPLLTHLSLASKGCGASTLLFTPDSQRLVLGLVASGQIVVLALPEEPRDGVSVIKCFARQDKMVDGRVMKGKKAMTNGHATNGGTNSDIDMDKESEEEGSGSESESGDDAKPKQDEHPPWISGLAASEDGQWLGVSDLAGRVSVFNLDTLQLHATLPTLPYSPISIAFPPSTPSLLSLTLPTNSMQFYHLDLRRLLPATPQLASLNSALSSLHSPVHGSTFEPVSRRSGEKISKTLIWGSDWLVTARLDLDAVAKLRSRRGSESPLVSISLDGSPAGLGGSSKAMRKKRAREAREQRTHIDSASPSVIDSTEGAKTTEREEFYKIVKDRFRSVLGVGWLAASSNTMGEGEVEVAVVERPWGDFVGDLPGAFWSGGFGRS</sequence>
<dbReference type="GO" id="GO:0003723">
    <property type="term" value="F:RNA binding"/>
    <property type="evidence" value="ECO:0007669"/>
    <property type="project" value="TreeGrafter"/>
</dbReference>
<evidence type="ECO:0000256" key="1">
    <source>
        <dbReference type="SAM" id="MobiDB-lite"/>
    </source>
</evidence>
<comment type="caution">
    <text evidence="2">The sequence shown here is derived from an EMBL/GenBank/DDBJ whole genome shotgun (WGS) entry which is preliminary data.</text>
</comment>
<keyword evidence="3" id="KW-1185">Reference proteome</keyword>
<dbReference type="SMART" id="SM00320">
    <property type="entry name" value="WD40"/>
    <property type="match status" value="5"/>
</dbReference>
<dbReference type="GO" id="GO:0000462">
    <property type="term" value="P:maturation of SSU-rRNA from tricistronic rRNA transcript (SSU-rRNA, 5.8S rRNA, LSU-rRNA)"/>
    <property type="evidence" value="ECO:0007669"/>
    <property type="project" value="InterPro"/>
</dbReference>
<dbReference type="AlphaFoldDB" id="A0AAW0YKR1"/>
<dbReference type="PANTHER" id="PTHR44163:SF1">
    <property type="entry name" value="U3 SMALL NUCLEOLAR RNA-ASSOCIATED PROTEIN 4 HOMOLOG"/>
    <property type="match status" value="1"/>
</dbReference>
<dbReference type="InterPro" id="IPR015943">
    <property type="entry name" value="WD40/YVTN_repeat-like_dom_sf"/>
</dbReference>
<dbReference type="KEGG" id="kne:92181909"/>
<protein>
    <recommendedName>
        <fullName evidence="4">U3 small nucleolar RNA-associated protein 4</fullName>
    </recommendedName>
</protein>
<dbReference type="Proteomes" id="UP001388673">
    <property type="component" value="Unassembled WGS sequence"/>
</dbReference>
<gene>
    <name evidence="2" type="ORF">IAR55_004651</name>
</gene>
<evidence type="ECO:0000313" key="3">
    <source>
        <dbReference type="Proteomes" id="UP001388673"/>
    </source>
</evidence>
<feature type="region of interest" description="Disordered" evidence="1">
    <location>
        <begin position="651"/>
        <end position="703"/>
    </location>
</feature>
<dbReference type="Gene3D" id="2.130.10.10">
    <property type="entry name" value="YVTN repeat-like/Quinoprotein amine dehydrogenase"/>
    <property type="match status" value="2"/>
</dbReference>
<evidence type="ECO:0000313" key="2">
    <source>
        <dbReference type="EMBL" id="KAK8850731.1"/>
    </source>
</evidence>
<dbReference type="GO" id="GO:0032040">
    <property type="term" value="C:small-subunit processome"/>
    <property type="evidence" value="ECO:0007669"/>
    <property type="project" value="TreeGrafter"/>
</dbReference>
<dbReference type="InterPro" id="IPR036322">
    <property type="entry name" value="WD40_repeat_dom_sf"/>
</dbReference>
<feature type="region of interest" description="Disordered" evidence="1">
    <location>
        <begin position="874"/>
        <end position="893"/>
    </location>
</feature>
<dbReference type="SUPFAM" id="SSF50978">
    <property type="entry name" value="WD40 repeat-like"/>
    <property type="match status" value="1"/>
</dbReference>
<evidence type="ECO:0008006" key="4">
    <source>
        <dbReference type="Google" id="ProtNLM"/>
    </source>
</evidence>
<dbReference type="InterPro" id="IPR001680">
    <property type="entry name" value="WD40_rpt"/>
</dbReference>
<proteinExistence type="predicted"/>
<dbReference type="PANTHER" id="PTHR44163">
    <property type="entry name" value="U3 SMALL NUCLEOLAR RNA-ASSOCIATED PROTEIN 4 HOMOLOG"/>
    <property type="match status" value="1"/>
</dbReference>
<dbReference type="InterPro" id="IPR046351">
    <property type="entry name" value="UTP4"/>
</dbReference>
<accession>A0AAW0YKR1</accession>
<dbReference type="GO" id="GO:0030686">
    <property type="term" value="C:90S preribosome"/>
    <property type="evidence" value="ECO:0007669"/>
    <property type="project" value="InterPro"/>
</dbReference>
<reference evidence="2 3" key="1">
    <citation type="journal article" date="2024" name="bioRxiv">
        <title>Comparative genomics of Cryptococcus and Kwoniella reveals pathogenesis evolution and contrasting karyotype dynamics via intercentromeric recombination or chromosome fusion.</title>
        <authorList>
            <person name="Coelho M.A."/>
            <person name="David-Palma M."/>
            <person name="Shea T."/>
            <person name="Bowers K."/>
            <person name="McGinley-Smith S."/>
            <person name="Mohammad A.W."/>
            <person name="Gnirke A."/>
            <person name="Yurkov A.M."/>
            <person name="Nowrousian M."/>
            <person name="Sun S."/>
            <person name="Cuomo C.A."/>
            <person name="Heitman J."/>
        </authorList>
    </citation>
    <scope>NUCLEOTIDE SEQUENCE [LARGE SCALE GENOMIC DNA]</scope>
    <source>
        <strain evidence="2 3">CBS 13917</strain>
    </source>
</reference>
<dbReference type="EMBL" id="JBCAWK010000008">
    <property type="protein sequence ID" value="KAK8850731.1"/>
    <property type="molecule type" value="Genomic_DNA"/>
</dbReference>
<dbReference type="GO" id="GO:0034455">
    <property type="term" value="C:t-UTP complex"/>
    <property type="evidence" value="ECO:0007669"/>
    <property type="project" value="TreeGrafter"/>
</dbReference>
<dbReference type="GeneID" id="92181909"/>
<feature type="region of interest" description="Disordered" evidence="1">
    <location>
        <begin position="30"/>
        <end position="60"/>
    </location>
</feature>
<organism evidence="2 3">
    <name type="scientific">Kwoniella newhampshirensis</name>
    <dbReference type="NCBI Taxonomy" id="1651941"/>
    <lineage>
        <taxon>Eukaryota</taxon>
        <taxon>Fungi</taxon>
        <taxon>Dikarya</taxon>
        <taxon>Basidiomycota</taxon>
        <taxon>Agaricomycotina</taxon>
        <taxon>Tremellomycetes</taxon>
        <taxon>Tremellales</taxon>
        <taxon>Cryptococcaceae</taxon>
        <taxon>Kwoniella</taxon>
    </lineage>
</organism>
<feature type="compositionally biased region" description="Basic and acidic residues" evidence="1">
    <location>
        <begin position="688"/>
        <end position="698"/>
    </location>
</feature>
<feature type="compositionally biased region" description="Acidic residues" evidence="1">
    <location>
        <begin position="669"/>
        <end position="680"/>
    </location>
</feature>